<keyword evidence="3" id="KW-0238">DNA-binding</keyword>
<dbReference type="Proteomes" id="UP000657592">
    <property type="component" value="Unassembled WGS sequence"/>
</dbReference>
<reference evidence="6" key="1">
    <citation type="journal article" date="2014" name="Int. J. Syst. Evol. Microbiol.">
        <title>Complete genome sequence of Corynebacterium casei LMG S-19264T (=DSM 44701T), isolated from a smear-ripened cheese.</title>
        <authorList>
            <consortium name="US DOE Joint Genome Institute (JGI-PGF)"/>
            <person name="Walter F."/>
            <person name="Albersmeier A."/>
            <person name="Kalinowski J."/>
            <person name="Ruckert C."/>
        </authorList>
    </citation>
    <scope>NUCLEOTIDE SEQUENCE</scope>
    <source>
        <strain evidence="6">CGMCC 1.15794</strain>
    </source>
</reference>
<dbReference type="Pfam" id="PF01420">
    <property type="entry name" value="Methylase_S"/>
    <property type="match status" value="2"/>
</dbReference>
<evidence type="ECO:0000313" key="7">
    <source>
        <dbReference type="Proteomes" id="UP000657592"/>
    </source>
</evidence>
<evidence type="ECO:0000256" key="3">
    <source>
        <dbReference type="ARBA" id="ARBA00023125"/>
    </source>
</evidence>
<comment type="similarity">
    <text evidence="1">Belongs to the type-I restriction system S methylase family.</text>
</comment>
<evidence type="ECO:0000259" key="5">
    <source>
        <dbReference type="Pfam" id="PF01420"/>
    </source>
</evidence>
<keyword evidence="7" id="KW-1185">Reference proteome</keyword>
<gene>
    <name evidence="6" type="ORF">GCM10010921_02300</name>
</gene>
<dbReference type="AlphaFoldDB" id="A0A917IE26"/>
<dbReference type="RefSeq" id="WP_188754408.1">
    <property type="nucleotide sequence ID" value="NZ_BMJY01000001.1"/>
</dbReference>
<comment type="caution">
    <text evidence="6">The sequence shown here is derived from an EMBL/GenBank/DDBJ whole genome shotgun (WGS) entry which is preliminary data.</text>
</comment>
<dbReference type="EMBL" id="BMJY01000001">
    <property type="protein sequence ID" value="GGH34526.1"/>
    <property type="molecule type" value="Genomic_DNA"/>
</dbReference>
<proteinExistence type="inferred from homology"/>
<feature type="domain" description="Type I restriction modification DNA specificity" evidence="5">
    <location>
        <begin position="220"/>
        <end position="367"/>
    </location>
</feature>
<dbReference type="InterPro" id="IPR051212">
    <property type="entry name" value="Type-I_RE_S_subunit"/>
</dbReference>
<dbReference type="PANTHER" id="PTHR43140:SF1">
    <property type="entry name" value="TYPE I RESTRICTION ENZYME ECOKI SPECIFICITY SUBUNIT"/>
    <property type="match status" value="1"/>
</dbReference>
<feature type="domain" description="Type I restriction modification DNA specificity" evidence="5">
    <location>
        <begin position="112"/>
        <end position="181"/>
    </location>
</feature>
<protein>
    <submittedName>
        <fullName evidence="6">Restriction modification system DNA specificity domain-containing protein</fullName>
    </submittedName>
</protein>
<reference evidence="6" key="2">
    <citation type="submission" date="2020-09" db="EMBL/GenBank/DDBJ databases">
        <authorList>
            <person name="Sun Q."/>
            <person name="Zhou Y."/>
        </authorList>
    </citation>
    <scope>NUCLEOTIDE SEQUENCE</scope>
    <source>
        <strain evidence="6">CGMCC 1.15794</strain>
    </source>
</reference>
<evidence type="ECO:0000256" key="1">
    <source>
        <dbReference type="ARBA" id="ARBA00010923"/>
    </source>
</evidence>
<accession>A0A917IE26</accession>
<dbReference type="PANTHER" id="PTHR43140">
    <property type="entry name" value="TYPE-1 RESTRICTION ENZYME ECOKI SPECIFICITY PROTEIN"/>
    <property type="match status" value="1"/>
</dbReference>
<dbReference type="Gene3D" id="3.90.220.20">
    <property type="entry name" value="DNA methylase specificity domains"/>
    <property type="match status" value="2"/>
</dbReference>
<sequence length="389" mass="43461">MNRLGELISELAPSGVPYLALGDVARYSDTRVNASELDETNFVGVGNLVADKGGRVDASHPPNSARLTAYEPGDILIGNIRPYLRKVWRATNAGGCSGDVLAIRIAQECRESLNSKFLYYLLSSDGFFAYNMRHAKGAKMPRGDKLAILSFRIPVPPIEIQREIVAVLDRFTQLEAELAAQLAVELAARRAQYSYHLRSAVLPAGDIAWTTLGQATLNHDRKRRPVTRADRQDGEFPYYGANGIQDYVHDFLFDGTFLLVGEDGSVKNRDGTPILNWASGKIWVNNHAHVLTAASEEFNLRYLYYYLATVDVTAYVTGGTQPKINQRNLNKIPVPVVRREFQDRVVIMLDKFDALVNDISNGLPAELAARRKQYEYYCDRLLTFKELAA</sequence>
<evidence type="ECO:0000256" key="4">
    <source>
        <dbReference type="ARBA" id="ARBA00038652"/>
    </source>
</evidence>
<dbReference type="InterPro" id="IPR000055">
    <property type="entry name" value="Restrct_endonuc_typeI_TRD"/>
</dbReference>
<dbReference type="CDD" id="cd17262">
    <property type="entry name" value="RMtype1_S_Aco12261I-TRD2-CR2"/>
    <property type="match status" value="1"/>
</dbReference>
<dbReference type="GO" id="GO:0003677">
    <property type="term" value="F:DNA binding"/>
    <property type="evidence" value="ECO:0007669"/>
    <property type="project" value="UniProtKB-KW"/>
</dbReference>
<keyword evidence="2" id="KW-0680">Restriction system</keyword>
<dbReference type="GO" id="GO:0009307">
    <property type="term" value="P:DNA restriction-modification system"/>
    <property type="evidence" value="ECO:0007669"/>
    <property type="project" value="UniProtKB-KW"/>
</dbReference>
<dbReference type="InterPro" id="IPR044946">
    <property type="entry name" value="Restrct_endonuc_typeI_TRD_sf"/>
</dbReference>
<name>A0A917IE26_9MICO</name>
<dbReference type="SUPFAM" id="SSF116734">
    <property type="entry name" value="DNA methylase specificity domain"/>
    <property type="match status" value="2"/>
</dbReference>
<comment type="subunit">
    <text evidence="4">The methyltransferase is composed of M and S polypeptides.</text>
</comment>
<evidence type="ECO:0000313" key="6">
    <source>
        <dbReference type="EMBL" id="GGH34526.1"/>
    </source>
</evidence>
<evidence type="ECO:0000256" key="2">
    <source>
        <dbReference type="ARBA" id="ARBA00022747"/>
    </source>
</evidence>
<organism evidence="6 7">
    <name type="scientific">Microbacterium album</name>
    <dbReference type="NCBI Taxonomy" id="2053191"/>
    <lineage>
        <taxon>Bacteria</taxon>
        <taxon>Bacillati</taxon>
        <taxon>Actinomycetota</taxon>
        <taxon>Actinomycetes</taxon>
        <taxon>Micrococcales</taxon>
        <taxon>Microbacteriaceae</taxon>
        <taxon>Microbacterium</taxon>
    </lineage>
</organism>